<evidence type="ECO:0000256" key="1">
    <source>
        <dbReference type="SAM" id="MobiDB-lite"/>
    </source>
</evidence>
<proteinExistence type="predicted"/>
<feature type="region of interest" description="Disordered" evidence="1">
    <location>
        <begin position="1"/>
        <end position="20"/>
    </location>
</feature>
<name>A0A0E9QKP5_ANGAN</name>
<reference evidence="2" key="2">
    <citation type="journal article" date="2015" name="Fish Shellfish Immunol.">
        <title>Early steps in the European eel (Anguilla anguilla)-Vibrio vulnificus interaction in the gills: Role of the RtxA13 toxin.</title>
        <authorList>
            <person name="Callol A."/>
            <person name="Pajuelo D."/>
            <person name="Ebbesson L."/>
            <person name="Teles M."/>
            <person name="MacKenzie S."/>
            <person name="Amaro C."/>
        </authorList>
    </citation>
    <scope>NUCLEOTIDE SEQUENCE</scope>
</reference>
<reference evidence="2" key="1">
    <citation type="submission" date="2014-11" db="EMBL/GenBank/DDBJ databases">
        <authorList>
            <person name="Amaro Gonzalez C."/>
        </authorList>
    </citation>
    <scope>NUCLEOTIDE SEQUENCE</scope>
</reference>
<accession>A0A0E9QKP5</accession>
<evidence type="ECO:0000313" key="2">
    <source>
        <dbReference type="EMBL" id="JAH17456.1"/>
    </source>
</evidence>
<dbReference type="EMBL" id="GBXM01091121">
    <property type="protein sequence ID" value="JAH17456.1"/>
    <property type="molecule type" value="Transcribed_RNA"/>
</dbReference>
<organism evidence="2">
    <name type="scientific">Anguilla anguilla</name>
    <name type="common">European freshwater eel</name>
    <name type="synonym">Muraena anguilla</name>
    <dbReference type="NCBI Taxonomy" id="7936"/>
    <lineage>
        <taxon>Eukaryota</taxon>
        <taxon>Metazoa</taxon>
        <taxon>Chordata</taxon>
        <taxon>Craniata</taxon>
        <taxon>Vertebrata</taxon>
        <taxon>Euteleostomi</taxon>
        <taxon>Actinopterygii</taxon>
        <taxon>Neopterygii</taxon>
        <taxon>Teleostei</taxon>
        <taxon>Anguilliformes</taxon>
        <taxon>Anguillidae</taxon>
        <taxon>Anguilla</taxon>
    </lineage>
</organism>
<feature type="compositionally biased region" description="Polar residues" evidence="1">
    <location>
        <begin position="1"/>
        <end position="11"/>
    </location>
</feature>
<protein>
    <submittedName>
        <fullName evidence="2">Uncharacterized protein</fullName>
    </submittedName>
</protein>
<sequence length="37" mass="4197">MTNNPNRQPKTTPLPPPATGIRIWQSSRLLTGRQVRL</sequence>
<dbReference type="AlphaFoldDB" id="A0A0E9QKP5"/>